<dbReference type="AlphaFoldDB" id="A0A6A6VN88"/>
<dbReference type="Proteomes" id="UP000799440">
    <property type="component" value="Unassembled WGS sequence"/>
</dbReference>
<evidence type="ECO:0000256" key="1">
    <source>
        <dbReference type="SAM" id="MobiDB-lite"/>
    </source>
</evidence>
<organism evidence="2 3">
    <name type="scientific">Sporormia fimetaria CBS 119925</name>
    <dbReference type="NCBI Taxonomy" id="1340428"/>
    <lineage>
        <taxon>Eukaryota</taxon>
        <taxon>Fungi</taxon>
        <taxon>Dikarya</taxon>
        <taxon>Ascomycota</taxon>
        <taxon>Pezizomycotina</taxon>
        <taxon>Dothideomycetes</taxon>
        <taxon>Pleosporomycetidae</taxon>
        <taxon>Pleosporales</taxon>
        <taxon>Sporormiaceae</taxon>
        <taxon>Sporormia</taxon>
    </lineage>
</organism>
<proteinExistence type="predicted"/>
<accession>A0A6A6VN88</accession>
<sequence length="230" mass="25613">MADSTTEQTASPSQSTTDQTQIDDLATIVDIPASKISRVGMREYGTAHGKTYWRYSGTKSWNEHDLETPDPESSAATPTWLSVVLKRQPPPLGHHWLLFIAKEEQPGTVLQVLGDHTFMTYSHMKDVDVVNDDDFASIYQIAQIPDRATVEMIEQCAASEPPPRAETQAEVRDTCQSWAIRVVARLVEEGVVQDASWPARLGTYIDSRVLLEHRCTAPGKHAFIAIGPRR</sequence>
<dbReference type="Pfam" id="PF20174">
    <property type="entry name" value="DUF6540"/>
    <property type="match status" value="1"/>
</dbReference>
<dbReference type="OrthoDB" id="4342612at2759"/>
<protein>
    <submittedName>
        <fullName evidence="2">Uncharacterized protein</fullName>
    </submittedName>
</protein>
<name>A0A6A6VN88_9PLEO</name>
<reference evidence="2" key="1">
    <citation type="journal article" date="2020" name="Stud. Mycol.">
        <title>101 Dothideomycetes genomes: a test case for predicting lifestyles and emergence of pathogens.</title>
        <authorList>
            <person name="Haridas S."/>
            <person name="Albert R."/>
            <person name="Binder M."/>
            <person name="Bloem J."/>
            <person name="Labutti K."/>
            <person name="Salamov A."/>
            <person name="Andreopoulos B."/>
            <person name="Baker S."/>
            <person name="Barry K."/>
            <person name="Bills G."/>
            <person name="Bluhm B."/>
            <person name="Cannon C."/>
            <person name="Castanera R."/>
            <person name="Culley D."/>
            <person name="Daum C."/>
            <person name="Ezra D."/>
            <person name="Gonzalez J."/>
            <person name="Henrissat B."/>
            <person name="Kuo A."/>
            <person name="Liang C."/>
            <person name="Lipzen A."/>
            <person name="Lutzoni F."/>
            <person name="Magnuson J."/>
            <person name="Mondo S."/>
            <person name="Nolan M."/>
            <person name="Ohm R."/>
            <person name="Pangilinan J."/>
            <person name="Park H.-J."/>
            <person name="Ramirez L."/>
            <person name="Alfaro M."/>
            <person name="Sun H."/>
            <person name="Tritt A."/>
            <person name="Yoshinaga Y."/>
            <person name="Zwiers L.-H."/>
            <person name="Turgeon B."/>
            <person name="Goodwin S."/>
            <person name="Spatafora J."/>
            <person name="Crous P."/>
            <person name="Grigoriev I."/>
        </authorList>
    </citation>
    <scope>NUCLEOTIDE SEQUENCE</scope>
    <source>
        <strain evidence="2">CBS 119925</strain>
    </source>
</reference>
<evidence type="ECO:0000313" key="3">
    <source>
        <dbReference type="Proteomes" id="UP000799440"/>
    </source>
</evidence>
<keyword evidence="3" id="KW-1185">Reference proteome</keyword>
<feature type="region of interest" description="Disordered" evidence="1">
    <location>
        <begin position="1"/>
        <end position="23"/>
    </location>
</feature>
<evidence type="ECO:0000313" key="2">
    <source>
        <dbReference type="EMBL" id="KAF2750671.1"/>
    </source>
</evidence>
<dbReference type="EMBL" id="MU006563">
    <property type="protein sequence ID" value="KAF2750671.1"/>
    <property type="molecule type" value="Genomic_DNA"/>
</dbReference>
<gene>
    <name evidence="2" type="ORF">M011DRAFT_455695</name>
</gene>
<dbReference type="InterPro" id="IPR046670">
    <property type="entry name" value="DUF6540"/>
</dbReference>
<feature type="compositionally biased region" description="Polar residues" evidence="1">
    <location>
        <begin position="1"/>
        <end position="22"/>
    </location>
</feature>